<dbReference type="EMBL" id="JAODYY010000026">
    <property type="protein sequence ID" value="MDH0127100.1"/>
    <property type="molecule type" value="Genomic_DNA"/>
</dbReference>
<dbReference type="SUPFAM" id="SSF52833">
    <property type="entry name" value="Thioredoxin-like"/>
    <property type="match status" value="1"/>
</dbReference>
<feature type="transmembrane region" description="Helical" evidence="2">
    <location>
        <begin position="16"/>
        <end position="33"/>
    </location>
</feature>
<dbReference type="GO" id="GO:0008961">
    <property type="term" value="F:phosphatidylglycerol-prolipoprotein diacylglyceryl transferase activity"/>
    <property type="evidence" value="ECO:0007669"/>
    <property type="project" value="InterPro"/>
</dbReference>
<dbReference type="InterPro" id="IPR017937">
    <property type="entry name" value="Thioredoxin_CS"/>
</dbReference>
<dbReference type="PANTHER" id="PTHR42852:SF13">
    <property type="entry name" value="PROTEIN DIPZ"/>
    <property type="match status" value="1"/>
</dbReference>
<evidence type="ECO:0000259" key="3">
    <source>
        <dbReference type="PROSITE" id="PS51352"/>
    </source>
</evidence>
<dbReference type="PROSITE" id="PS51352">
    <property type="entry name" value="THIOREDOXIN_2"/>
    <property type="match status" value="1"/>
</dbReference>
<sequence>MNAVAIGPLVFAPDRFAAILAIFGFLMLSEVLARKVDKRYSFWAWGATIAFIIGARIGHVGLHLASFAEEPWRVFAVWQGGFRLEAGVVAAVLFTLYFFRQKLRLALWTAIPAAVATYIAIFILQLTAGTPATPLPTGNTFVTLSGASFKPNDLEGGPVVVNLWASWCPPCRREMPMMADVAANSDEAKFVFVNQGEGRDTIEAYLVTEGLTLGNVVRDSLGEFARHYSVPGLPATLFIRADGTLQSVHVGEISREGLTAGVQEIQ</sequence>
<evidence type="ECO:0000313" key="5">
    <source>
        <dbReference type="Proteomes" id="UP001158087"/>
    </source>
</evidence>
<keyword evidence="1" id="KW-0676">Redox-active center</keyword>
<evidence type="ECO:0000256" key="1">
    <source>
        <dbReference type="ARBA" id="ARBA00023284"/>
    </source>
</evidence>
<protein>
    <submittedName>
        <fullName evidence="4">TlpA family protein disulfide reductase</fullName>
    </submittedName>
</protein>
<proteinExistence type="predicted"/>
<dbReference type="GO" id="GO:0005886">
    <property type="term" value="C:plasma membrane"/>
    <property type="evidence" value="ECO:0007669"/>
    <property type="project" value="InterPro"/>
</dbReference>
<dbReference type="CDD" id="cd02966">
    <property type="entry name" value="TlpA_like_family"/>
    <property type="match status" value="1"/>
</dbReference>
<reference evidence="4" key="1">
    <citation type="submission" date="2022-09" db="EMBL/GenBank/DDBJ databases">
        <title>Intensive care unit water sources are persistently colonized with multi-drug resistant bacteria and are the site of extensive horizontal gene transfer of antibiotic resistance genes.</title>
        <authorList>
            <person name="Diorio-Toth L."/>
        </authorList>
    </citation>
    <scope>NUCLEOTIDE SEQUENCE</scope>
    <source>
        <strain evidence="4">GD04153</strain>
    </source>
</reference>
<dbReference type="Pfam" id="PF01790">
    <property type="entry name" value="LGT"/>
    <property type="match status" value="1"/>
</dbReference>
<keyword evidence="2" id="KW-0812">Transmembrane</keyword>
<organism evidence="4 5">
    <name type="scientific">Brucella intermedia GD04153</name>
    <dbReference type="NCBI Taxonomy" id="2975438"/>
    <lineage>
        <taxon>Bacteria</taxon>
        <taxon>Pseudomonadati</taxon>
        <taxon>Pseudomonadota</taxon>
        <taxon>Alphaproteobacteria</taxon>
        <taxon>Hyphomicrobiales</taxon>
        <taxon>Brucellaceae</taxon>
        <taxon>Brucella/Ochrobactrum group</taxon>
        <taxon>Brucella</taxon>
    </lineage>
</organism>
<dbReference type="GO" id="GO:0016209">
    <property type="term" value="F:antioxidant activity"/>
    <property type="evidence" value="ECO:0007669"/>
    <property type="project" value="InterPro"/>
</dbReference>
<dbReference type="InterPro" id="IPR036249">
    <property type="entry name" value="Thioredoxin-like_sf"/>
</dbReference>
<dbReference type="InterPro" id="IPR000866">
    <property type="entry name" value="AhpC/TSA"/>
</dbReference>
<name>A0AA42H2W9_9HYPH</name>
<dbReference type="Pfam" id="PF00578">
    <property type="entry name" value="AhpC-TSA"/>
    <property type="match status" value="1"/>
</dbReference>
<feature type="transmembrane region" description="Helical" evidence="2">
    <location>
        <begin position="106"/>
        <end position="126"/>
    </location>
</feature>
<keyword evidence="2" id="KW-1133">Transmembrane helix</keyword>
<dbReference type="PROSITE" id="PS00194">
    <property type="entry name" value="THIOREDOXIN_1"/>
    <property type="match status" value="1"/>
</dbReference>
<dbReference type="Gene3D" id="3.40.30.10">
    <property type="entry name" value="Glutaredoxin"/>
    <property type="match status" value="1"/>
</dbReference>
<feature type="domain" description="Thioredoxin" evidence="3">
    <location>
        <begin position="124"/>
        <end position="266"/>
    </location>
</feature>
<dbReference type="PANTHER" id="PTHR42852">
    <property type="entry name" value="THIOL:DISULFIDE INTERCHANGE PROTEIN DSBE"/>
    <property type="match status" value="1"/>
</dbReference>
<evidence type="ECO:0000313" key="4">
    <source>
        <dbReference type="EMBL" id="MDH0127100.1"/>
    </source>
</evidence>
<dbReference type="InterPro" id="IPR001640">
    <property type="entry name" value="Lgt"/>
</dbReference>
<dbReference type="GO" id="GO:0042158">
    <property type="term" value="P:lipoprotein biosynthetic process"/>
    <property type="evidence" value="ECO:0007669"/>
    <property type="project" value="InterPro"/>
</dbReference>
<gene>
    <name evidence="4" type="ORF">N7376_24330</name>
</gene>
<accession>A0AA42H2W9</accession>
<dbReference type="AlphaFoldDB" id="A0AA42H2W9"/>
<feature type="transmembrane region" description="Helical" evidence="2">
    <location>
        <begin position="82"/>
        <end position="99"/>
    </location>
</feature>
<evidence type="ECO:0000256" key="2">
    <source>
        <dbReference type="SAM" id="Phobius"/>
    </source>
</evidence>
<dbReference type="Proteomes" id="UP001158087">
    <property type="component" value="Unassembled WGS sequence"/>
</dbReference>
<dbReference type="GO" id="GO:0015036">
    <property type="term" value="F:disulfide oxidoreductase activity"/>
    <property type="evidence" value="ECO:0007669"/>
    <property type="project" value="UniProtKB-ARBA"/>
</dbReference>
<dbReference type="InterPro" id="IPR013766">
    <property type="entry name" value="Thioredoxin_domain"/>
</dbReference>
<keyword evidence="2" id="KW-0472">Membrane</keyword>
<dbReference type="InterPro" id="IPR050553">
    <property type="entry name" value="Thioredoxin_ResA/DsbE_sf"/>
</dbReference>
<feature type="transmembrane region" description="Helical" evidence="2">
    <location>
        <begin position="40"/>
        <end position="62"/>
    </location>
</feature>
<comment type="caution">
    <text evidence="4">The sequence shown here is derived from an EMBL/GenBank/DDBJ whole genome shotgun (WGS) entry which is preliminary data.</text>
</comment>